<dbReference type="InterPro" id="IPR007298">
    <property type="entry name" value="Cu-R_lipoprotein_NlpE"/>
</dbReference>
<dbReference type="InterPro" id="IPR053147">
    <property type="entry name" value="Hsp_HslJ-like"/>
</dbReference>
<dbReference type="Gene3D" id="2.40.128.270">
    <property type="match status" value="1"/>
</dbReference>
<dbReference type="Gene3D" id="2.40.128.640">
    <property type="match status" value="1"/>
</dbReference>
<evidence type="ECO:0000313" key="5">
    <source>
        <dbReference type="Proteomes" id="UP000276260"/>
    </source>
</evidence>
<gene>
    <name evidence="4" type="ORF">EIK76_16115</name>
</gene>
<organism evidence="4 5">
    <name type="scientific">Rheinheimera mesophila</name>
    <dbReference type="NCBI Taxonomy" id="1547515"/>
    <lineage>
        <taxon>Bacteria</taxon>
        <taxon>Pseudomonadati</taxon>
        <taxon>Pseudomonadota</taxon>
        <taxon>Gammaproteobacteria</taxon>
        <taxon>Chromatiales</taxon>
        <taxon>Chromatiaceae</taxon>
        <taxon>Rheinheimera</taxon>
    </lineage>
</organism>
<dbReference type="Pfam" id="PF03724">
    <property type="entry name" value="META"/>
    <property type="match status" value="1"/>
</dbReference>
<dbReference type="PROSITE" id="PS51257">
    <property type="entry name" value="PROKAR_LIPOPROTEIN"/>
    <property type="match status" value="1"/>
</dbReference>
<name>A0A3P3QC99_9GAMM</name>
<protein>
    <submittedName>
        <fullName evidence="4">META domain-containing protein</fullName>
    </submittedName>
</protein>
<dbReference type="InterPro" id="IPR038670">
    <property type="entry name" value="HslJ-like_sf"/>
</dbReference>
<evidence type="ECO:0000313" key="4">
    <source>
        <dbReference type="EMBL" id="RRJ18744.1"/>
    </source>
</evidence>
<evidence type="ECO:0000256" key="2">
    <source>
        <dbReference type="SAM" id="SignalP"/>
    </source>
</evidence>
<keyword evidence="2" id="KW-0732">Signal</keyword>
<dbReference type="OrthoDB" id="5348860at2"/>
<dbReference type="AlphaFoldDB" id="A0A3P3QC99"/>
<feature type="chain" id="PRO_5018147473" evidence="2">
    <location>
        <begin position="27"/>
        <end position="278"/>
    </location>
</feature>
<dbReference type="Pfam" id="PF04170">
    <property type="entry name" value="NlpE"/>
    <property type="match status" value="1"/>
</dbReference>
<dbReference type="InterPro" id="IPR005184">
    <property type="entry name" value="DUF306_Meta_HslJ"/>
</dbReference>
<dbReference type="PANTHER" id="PTHR35535:SF2">
    <property type="entry name" value="DUF306 DOMAIN-CONTAINING PROTEIN"/>
    <property type="match status" value="1"/>
</dbReference>
<feature type="signal peptide" evidence="2">
    <location>
        <begin position="1"/>
        <end position="26"/>
    </location>
</feature>
<reference evidence="4 5" key="1">
    <citation type="submission" date="2018-11" db="EMBL/GenBank/DDBJ databases">
        <title>Draft genome analysis of Rheinheimera mesophila isolated from an industrial waste site.</title>
        <authorList>
            <person name="Yu Q."/>
            <person name="Qi Y."/>
            <person name="Zhang H."/>
            <person name="Lu Y."/>
            <person name="Pu J."/>
        </authorList>
    </citation>
    <scope>NUCLEOTIDE SEQUENCE [LARGE SCALE GENOMIC DNA]</scope>
    <source>
        <strain evidence="4 5">IITR13</strain>
    </source>
</reference>
<dbReference type="EMBL" id="RRCF01000006">
    <property type="protein sequence ID" value="RRJ18744.1"/>
    <property type="molecule type" value="Genomic_DNA"/>
</dbReference>
<dbReference type="PANTHER" id="PTHR35535">
    <property type="entry name" value="HEAT SHOCK PROTEIN HSLJ"/>
    <property type="match status" value="1"/>
</dbReference>
<dbReference type="Proteomes" id="UP000276260">
    <property type="component" value="Unassembled WGS sequence"/>
</dbReference>
<proteinExistence type="predicted"/>
<accession>A0A3P3QC99</accession>
<evidence type="ECO:0000259" key="3">
    <source>
        <dbReference type="Pfam" id="PF03724"/>
    </source>
</evidence>
<comment type="caution">
    <text evidence="4">The sequence shown here is derived from an EMBL/GenBank/DDBJ whole genome shotgun (WGS) entry which is preliminary data.</text>
</comment>
<feature type="domain" description="DUF306" evidence="3">
    <location>
        <begin position="167"/>
        <end position="273"/>
    </location>
</feature>
<feature type="region of interest" description="Disordered" evidence="1">
    <location>
        <begin position="33"/>
        <end position="56"/>
    </location>
</feature>
<feature type="compositionally biased region" description="Polar residues" evidence="1">
    <location>
        <begin position="33"/>
        <end position="46"/>
    </location>
</feature>
<sequence length="278" mass="30249">MALTDRWRIFMIKPVILSLSTWLILAACGPAPTESSAPPQPTTAADTSAVPDKSNSANSLDWAGEYKGVVPCADCEGIETSLTLNMDQSYQLSTLYLGKDATAFTQQGQFEWDANGSVIRLLNQKDGPALYKVGENQLIQLDMQGKVISGDLAENYKLNKQNKAEPSLTGVRWKLTEIMGQTTATTEPDLTPYLQFAEDGRVSGFAGCNQFTGAYETDGLRLTFKPMATTQKACLNASLEQQFLTTLQGVDNYSLNDSGLAFYKARTAALLRFSAVQP</sequence>
<keyword evidence="5" id="KW-1185">Reference proteome</keyword>
<evidence type="ECO:0000256" key="1">
    <source>
        <dbReference type="SAM" id="MobiDB-lite"/>
    </source>
</evidence>